<dbReference type="EMBL" id="UINC01069072">
    <property type="protein sequence ID" value="SVC02167.1"/>
    <property type="molecule type" value="Genomic_DNA"/>
</dbReference>
<name>A0A382ISJ1_9ZZZZ</name>
<feature type="non-terminal residue" evidence="1">
    <location>
        <position position="1"/>
    </location>
</feature>
<protein>
    <submittedName>
        <fullName evidence="1">Uncharacterized protein</fullName>
    </submittedName>
</protein>
<dbReference type="AlphaFoldDB" id="A0A382ISJ1"/>
<feature type="non-terminal residue" evidence="1">
    <location>
        <position position="44"/>
    </location>
</feature>
<proteinExistence type="predicted"/>
<organism evidence="1">
    <name type="scientific">marine metagenome</name>
    <dbReference type="NCBI Taxonomy" id="408172"/>
    <lineage>
        <taxon>unclassified sequences</taxon>
        <taxon>metagenomes</taxon>
        <taxon>ecological metagenomes</taxon>
    </lineage>
</organism>
<gene>
    <name evidence="1" type="ORF">METZ01_LOCUS255021</name>
</gene>
<accession>A0A382ISJ1</accession>
<evidence type="ECO:0000313" key="1">
    <source>
        <dbReference type="EMBL" id="SVC02167.1"/>
    </source>
</evidence>
<sequence length="44" mass="4828">VFSAAQNCRSAAKPSFISSCPWVELVISRELGVRSLVRLEVSHP</sequence>
<reference evidence="1" key="1">
    <citation type="submission" date="2018-05" db="EMBL/GenBank/DDBJ databases">
        <authorList>
            <person name="Lanie J.A."/>
            <person name="Ng W.-L."/>
            <person name="Kazmierczak K.M."/>
            <person name="Andrzejewski T.M."/>
            <person name="Davidsen T.M."/>
            <person name="Wayne K.J."/>
            <person name="Tettelin H."/>
            <person name="Glass J.I."/>
            <person name="Rusch D."/>
            <person name="Podicherti R."/>
            <person name="Tsui H.-C.T."/>
            <person name="Winkler M.E."/>
        </authorList>
    </citation>
    <scope>NUCLEOTIDE SEQUENCE</scope>
</reference>